<evidence type="ECO:0000313" key="2">
    <source>
        <dbReference type="EMBL" id="GAA3398560.1"/>
    </source>
</evidence>
<keyword evidence="3" id="KW-1185">Reference proteome</keyword>
<feature type="region of interest" description="Disordered" evidence="1">
    <location>
        <begin position="1"/>
        <end position="23"/>
    </location>
</feature>
<dbReference type="Proteomes" id="UP001501676">
    <property type="component" value="Unassembled WGS sequence"/>
</dbReference>
<name>A0ABP6TBR6_9ACTN</name>
<organism evidence="2 3">
    <name type="scientific">Cryptosporangium minutisporangium</name>
    <dbReference type="NCBI Taxonomy" id="113569"/>
    <lineage>
        <taxon>Bacteria</taxon>
        <taxon>Bacillati</taxon>
        <taxon>Actinomycetota</taxon>
        <taxon>Actinomycetes</taxon>
        <taxon>Cryptosporangiales</taxon>
        <taxon>Cryptosporangiaceae</taxon>
        <taxon>Cryptosporangium</taxon>
    </lineage>
</organism>
<evidence type="ECO:0000256" key="1">
    <source>
        <dbReference type="SAM" id="MobiDB-lite"/>
    </source>
</evidence>
<accession>A0ABP6TBR6</accession>
<comment type="caution">
    <text evidence="2">The sequence shown here is derived from an EMBL/GenBank/DDBJ whole genome shotgun (WGS) entry which is preliminary data.</text>
</comment>
<dbReference type="EMBL" id="BAAAYN010000089">
    <property type="protein sequence ID" value="GAA3398560.1"/>
    <property type="molecule type" value="Genomic_DNA"/>
</dbReference>
<feature type="compositionally biased region" description="Polar residues" evidence="1">
    <location>
        <begin position="8"/>
        <end position="17"/>
    </location>
</feature>
<sequence>MEGAALLMQNNPVQNVADSGRSARDDLVEQDLEIDPDNHADVAEEFAEEAGIDPTPHQVEEYVALQDPHPAP</sequence>
<reference evidence="3" key="1">
    <citation type="journal article" date="2019" name="Int. J. Syst. Evol. Microbiol.">
        <title>The Global Catalogue of Microorganisms (GCM) 10K type strain sequencing project: providing services to taxonomists for standard genome sequencing and annotation.</title>
        <authorList>
            <consortium name="The Broad Institute Genomics Platform"/>
            <consortium name="The Broad Institute Genome Sequencing Center for Infectious Disease"/>
            <person name="Wu L."/>
            <person name="Ma J."/>
        </authorList>
    </citation>
    <scope>NUCLEOTIDE SEQUENCE [LARGE SCALE GENOMIC DNA]</scope>
    <source>
        <strain evidence="3">JCM 9458</strain>
    </source>
</reference>
<proteinExistence type="predicted"/>
<evidence type="ECO:0000313" key="3">
    <source>
        <dbReference type="Proteomes" id="UP001501676"/>
    </source>
</evidence>
<protein>
    <submittedName>
        <fullName evidence="2">Uncharacterized protein</fullName>
    </submittedName>
</protein>
<gene>
    <name evidence="2" type="ORF">GCM10020369_82330</name>
</gene>